<proteinExistence type="predicted"/>
<dbReference type="EMBL" id="CP114564">
    <property type="protein sequence ID" value="WAZ55453.1"/>
    <property type="molecule type" value="Genomic_DNA"/>
</dbReference>
<dbReference type="InterPro" id="IPR010654">
    <property type="entry name" value="Phage_lambda_tail_I"/>
</dbReference>
<evidence type="ECO:0000313" key="1">
    <source>
        <dbReference type="EMBL" id="WAZ55453.1"/>
    </source>
</evidence>
<keyword evidence="2" id="KW-1185">Reference proteome</keyword>
<dbReference type="Pfam" id="PF06805">
    <property type="entry name" value="Lambda_tail_I"/>
    <property type="match status" value="1"/>
</dbReference>
<gene>
    <name evidence="1" type="ORF">O4000_14100</name>
</gene>
<protein>
    <submittedName>
        <fullName evidence="1">Tail assembly protein</fullName>
    </submittedName>
</protein>
<reference evidence="1" key="1">
    <citation type="submission" date="2022-12" db="EMBL/GenBank/DDBJ databases">
        <title>2953647.</title>
        <authorList>
            <person name="Hergert J."/>
            <person name="Casey R."/>
            <person name="Wagner J."/>
            <person name="Young E.L."/>
            <person name="Oakeson K.F."/>
        </authorList>
    </citation>
    <scope>NUCLEOTIDE SEQUENCE</scope>
    <source>
        <strain evidence="1">2953647</strain>
    </source>
</reference>
<name>A0ABY7KXR1_CITFR</name>
<accession>A0ABY7KXR1</accession>
<dbReference type="Proteomes" id="UP001164536">
    <property type="component" value="Chromosome"/>
</dbReference>
<organism evidence="1 2">
    <name type="scientific">Citrobacter freundii</name>
    <dbReference type="NCBI Taxonomy" id="546"/>
    <lineage>
        <taxon>Bacteria</taxon>
        <taxon>Pseudomonadati</taxon>
        <taxon>Pseudomonadota</taxon>
        <taxon>Gammaproteobacteria</taxon>
        <taxon>Enterobacterales</taxon>
        <taxon>Enterobacteriaceae</taxon>
        <taxon>Citrobacter</taxon>
        <taxon>Citrobacter freundii complex</taxon>
    </lineage>
</organism>
<evidence type="ECO:0000313" key="2">
    <source>
        <dbReference type="Proteomes" id="UP001164536"/>
    </source>
</evidence>
<dbReference type="RefSeq" id="WP_071684223.1">
    <property type="nucleotide sequence ID" value="NZ_CAJNLX020000001.1"/>
</dbReference>
<sequence>MATTDTFSLAALPVACICLYGDLQRFGRRFRLQVKDAAEAIRALSVQLPGFRQKLVSGWYRLRIAGRDTSEQDLHARMHEPLRDGDVIHLVPGTEGAKSGGVFQVVAGAVLTVAGAAISYFSAGTLSTFGAGMMKFGSAMLIGGVAQMLAPKPKVPEYNSADNGKQNTYFSSLDNMIAQGNPVPVPYGEMLVGSRRISQDISTMDEGGDGKVVVLGR</sequence>